<keyword evidence="2" id="KW-1185">Reference proteome</keyword>
<dbReference type="Proteomes" id="UP001162031">
    <property type="component" value="Unassembled WGS sequence"/>
</dbReference>
<proteinExistence type="predicted"/>
<dbReference type="EMBL" id="CANTFL010000144">
    <property type="protein sequence ID" value="CAI5715489.1"/>
    <property type="molecule type" value="Genomic_DNA"/>
</dbReference>
<evidence type="ECO:0000313" key="1">
    <source>
        <dbReference type="EMBL" id="CAI5715489.1"/>
    </source>
</evidence>
<evidence type="ECO:0000313" key="2">
    <source>
        <dbReference type="Proteomes" id="UP001162031"/>
    </source>
</evidence>
<gene>
    <name evidence="1" type="ORF">HBR001_LOCUS1447</name>
</gene>
<name>A0AAV0T7D4_HYABA</name>
<organism evidence="1 2">
    <name type="scientific">Hyaloperonospora brassicae</name>
    <name type="common">Brassica downy mildew</name>
    <name type="synonym">Peronospora brassicae</name>
    <dbReference type="NCBI Taxonomy" id="162125"/>
    <lineage>
        <taxon>Eukaryota</taxon>
        <taxon>Sar</taxon>
        <taxon>Stramenopiles</taxon>
        <taxon>Oomycota</taxon>
        <taxon>Peronosporomycetes</taxon>
        <taxon>Peronosporales</taxon>
        <taxon>Peronosporaceae</taxon>
        <taxon>Hyaloperonospora</taxon>
    </lineage>
</organism>
<protein>
    <submittedName>
        <fullName evidence="1">Uncharacterized protein</fullName>
    </submittedName>
</protein>
<dbReference type="AlphaFoldDB" id="A0AAV0T7D4"/>
<sequence length="212" mass="22922">MPQHSIDSSVVHVECRTTTSAPRVRALTRLSDSYWSARHRPHAWRLRYCEAQDVGARADGPLAYTMDEAVDLEVLTYMASTRARDAGDCSDEDAAATCNGSGLPLVCSNCGVSFFSLQIPDDQMDCYCSGECKWSVIMYREMDRRLFARRNKCALDAIGRARPRAAVEAAAATDARRAGATSITCRAPPAACAVDTLQTGTDGRCGSGVLSI</sequence>
<comment type="caution">
    <text evidence="1">The sequence shown here is derived from an EMBL/GenBank/DDBJ whole genome shotgun (WGS) entry which is preliminary data.</text>
</comment>
<reference evidence="1" key="1">
    <citation type="submission" date="2022-12" db="EMBL/GenBank/DDBJ databases">
        <authorList>
            <person name="Webb A."/>
        </authorList>
    </citation>
    <scope>NUCLEOTIDE SEQUENCE</scope>
    <source>
        <strain evidence="1">Hp1</strain>
    </source>
</reference>
<accession>A0AAV0T7D4</accession>